<evidence type="ECO:0000313" key="2">
    <source>
        <dbReference type="Proteomes" id="UP000033220"/>
    </source>
</evidence>
<dbReference type="eggNOG" id="ENOG50330DK">
    <property type="taxonomic scope" value="Bacteria"/>
</dbReference>
<protein>
    <submittedName>
        <fullName evidence="1">Uncharacterized protein</fullName>
    </submittedName>
</protein>
<accession>H6SPF9</accession>
<gene>
    <name evidence="1" type="ORF">RSPPHO_02858</name>
</gene>
<proteinExistence type="predicted"/>
<dbReference type="Proteomes" id="UP000033220">
    <property type="component" value="Chromosome DSM 122"/>
</dbReference>
<name>H6SPF9_PARPM</name>
<dbReference type="AlphaFoldDB" id="H6SPF9"/>
<dbReference type="KEGG" id="rpm:RSPPHO_02858"/>
<reference evidence="1 2" key="1">
    <citation type="submission" date="2012-02" db="EMBL/GenBank/DDBJ databases">
        <title>Shotgun genome sequence of Phaeospirillum photometricum DSM 122.</title>
        <authorList>
            <person name="Duquesne K."/>
            <person name="Sturgis J."/>
        </authorList>
    </citation>
    <scope>NUCLEOTIDE SEQUENCE [LARGE SCALE GENOMIC DNA]</scope>
    <source>
        <strain evidence="2">DSM122</strain>
    </source>
</reference>
<sequence>MPSCRPWGTLDQGSLAQWKRPDMKTWLLGLMAAALLAPALAQAQDRGRLYGKGTAAFWKVGELNKELTSLCRRGLFNQVNKERLYIGYVGSEDGRRTLTGIAKKDYNLRDPKAKAEDNVTYHFHNDGYSTCRVYIARDLNQPPGRP</sequence>
<dbReference type="HOGENOM" id="CLU_1775981_0_0_5"/>
<organism evidence="1 2">
    <name type="scientific">Pararhodospirillum photometricum DSM 122</name>
    <dbReference type="NCBI Taxonomy" id="1150469"/>
    <lineage>
        <taxon>Bacteria</taxon>
        <taxon>Pseudomonadati</taxon>
        <taxon>Pseudomonadota</taxon>
        <taxon>Alphaproteobacteria</taxon>
        <taxon>Rhodospirillales</taxon>
        <taxon>Rhodospirillaceae</taxon>
        <taxon>Pararhodospirillum</taxon>
    </lineage>
</organism>
<keyword evidence="2" id="KW-1185">Reference proteome</keyword>
<dbReference type="PATRIC" id="fig|1150469.3.peg.3229"/>
<dbReference type="EMBL" id="HE663493">
    <property type="protein sequence ID" value="CCG09484.1"/>
    <property type="molecule type" value="Genomic_DNA"/>
</dbReference>
<evidence type="ECO:0000313" key="1">
    <source>
        <dbReference type="EMBL" id="CCG09484.1"/>
    </source>
</evidence>